<evidence type="ECO:0000313" key="2">
    <source>
        <dbReference type="Proteomes" id="UP000325105"/>
    </source>
</evidence>
<dbReference type="EMBL" id="VNHX01000006">
    <property type="protein sequence ID" value="TYP96373.1"/>
    <property type="molecule type" value="Genomic_DNA"/>
</dbReference>
<gene>
    <name evidence="1" type="ORF">BC792_10681</name>
</gene>
<organism evidence="1 2">
    <name type="scientific">Sphingobacterium allocomposti</name>
    <dbReference type="NCBI Taxonomy" id="415956"/>
    <lineage>
        <taxon>Bacteria</taxon>
        <taxon>Pseudomonadati</taxon>
        <taxon>Bacteroidota</taxon>
        <taxon>Sphingobacteriia</taxon>
        <taxon>Sphingobacteriales</taxon>
        <taxon>Sphingobacteriaceae</taxon>
        <taxon>Sphingobacterium</taxon>
    </lineage>
</organism>
<reference evidence="1 2" key="1">
    <citation type="submission" date="2019-07" db="EMBL/GenBank/DDBJ databases">
        <title>Genomic Encyclopedia of Archaeal and Bacterial Type Strains, Phase II (KMG-II): from individual species to whole genera.</title>
        <authorList>
            <person name="Goeker M."/>
        </authorList>
    </citation>
    <scope>NUCLEOTIDE SEQUENCE [LARGE SCALE GENOMIC DNA]</scope>
    <source>
        <strain evidence="1 2">DSM 18850</strain>
    </source>
</reference>
<protein>
    <submittedName>
        <fullName evidence="1">Uncharacterized protein</fullName>
    </submittedName>
</protein>
<accession>A0A5S5DK87</accession>
<comment type="caution">
    <text evidence="1">The sequence shown here is derived from an EMBL/GenBank/DDBJ whole genome shotgun (WGS) entry which is preliminary data.</text>
</comment>
<sequence>MFSFGIVFNEYREQKDSAYLSAIKPKTKFASLSIPKTNSYKTLR</sequence>
<proteinExistence type="predicted"/>
<name>A0A5S5DK87_9SPHI</name>
<dbReference type="AlphaFoldDB" id="A0A5S5DK87"/>
<evidence type="ECO:0000313" key="1">
    <source>
        <dbReference type="EMBL" id="TYP96373.1"/>
    </source>
</evidence>
<dbReference type="Proteomes" id="UP000325105">
    <property type="component" value="Unassembled WGS sequence"/>
</dbReference>
<keyword evidence="2" id="KW-1185">Reference proteome</keyword>